<keyword evidence="4" id="KW-0479">Metal-binding</keyword>
<comment type="catalytic activity">
    <reaction evidence="15">
        <text>Couples ATP hydrolysis with the unwinding of duplex DNA by translocating in the 3'-5' direction.</text>
        <dbReference type="EC" id="5.6.2.4"/>
    </reaction>
</comment>
<dbReference type="EMBL" id="MOOP01000109">
    <property type="protein sequence ID" value="OUB46172.1"/>
    <property type="molecule type" value="Genomic_DNA"/>
</dbReference>
<dbReference type="SMART" id="SM00341">
    <property type="entry name" value="HRDC"/>
    <property type="match status" value="1"/>
</dbReference>
<dbReference type="Pfam" id="PF09382">
    <property type="entry name" value="RQC"/>
    <property type="match status" value="1"/>
</dbReference>
<dbReference type="InterPro" id="IPR044876">
    <property type="entry name" value="HRDC_dom_sf"/>
</dbReference>
<evidence type="ECO:0000256" key="4">
    <source>
        <dbReference type="ARBA" id="ARBA00022723"/>
    </source>
</evidence>
<evidence type="ECO:0000256" key="7">
    <source>
        <dbReference type="ARBA" id="ARBA00022801"/>
    </source>
</evidence>
<dbReference type="InterPro" id="IPR036388">
    <property type="entry name" value="WH-like_DNA-bd_sf"/>
</dbReference>
<dbReference type="GO" id="GO:0046872">
    <property type="term" value="F:metal ion binding"/>
    <property type="evidence" value="ECO:0007669"/>
    <property type="project" value="UniProtKB-KW"/>
</dbReference>
<dbReference type="GO" id="GO:0043138">
    <property type="term" value="F:3'-5' DNA helicase activity"/>
    <property type="evidence" value="ECO:0007669"/>
    <property type="project" value="UniProtKB-EC"/>
</dbReference>
<dbReference type="SUPFAM" id="SSF52540">
    <property type="entry name" value="P-loop containing nucleoside triphosphate hydrolases"/>
    <property type="match status" value="1"/>
</dbReference>
<dbReference type="Pfam" id="PF14493">
    <property type="entry name" value="HTH_40"/>
    <property type="match status" value="1"/>
</dbReference>
<dbReference type="InterPro" id="IPR001650">
    <property type="entry name" value="Helicase_C-like"/>
</dbReference>
<dbReference type="InterPro" id="IPR014001">
    <property type="entry name" value="Helicase_ATP-bd"/>
</dbReference>
<keyword evidence="13" id="KW-0234">DNA repair</keyword>
<keyword evidence="9" id="KW-0862">Zinc</keyword>
<dbReference type="NCBIfam" id="TIGR01389">
    <property type="entry name" value="recQ"/>
    <property type="match status" value="1"/>
</dbReference>
<dbReference type="GO" id="GO:0006281">
    <property type="term" value="P:DNA repair"/>
    <property type="evidence" value="ECO:0007669"/>
    <property type="project" value="UniProtKB-KW"/>
</dbReference>
<evidence type="ECO:0000259" key="18">
    <source>
        <dbReference type="PROSITE" id="PS51192"/>
    </source>
</evidence>
<evidence type="ECO:0000313" key="20">
    <source>
        <dbReference type="EMBL" id="OUB46172.1"/>
    </source>
</evidence>
<dbReference type="GO" id="GO:0005737">
    <property type="term" value="C:cytoplasm"/>
    <property type="evidence" value="ECO:0007669"/>
    <property type="project" value="TreeGrafter"/>
</dbReference>
<evidence type="ECO:0000256" key="12">
    <source>
        <dbReference type="ARBA" id="ARBA00023172"/>
    </source>
</evidence>
<evidence type="ECO:0000256" key="6">
    <source>
        <dbReference type="ARBA" id="ARBA00022763"/>
    </source>
</evidence>
<proteinExistence type="inferred from homology"/>
<dbReference type="InterPro" id="IPR027417">
    <property type="entry name" value="P-loop_NTPase"/>
</dbReference>
<dbReference type="InterPro" id="IPR002121">
    <property type="entry name" value="HRDC_dom"/>
</dbReference>
<dbReference type="GO" id="GO:0009378">
    <property type="term" value="F:four-way junction helicase activity"/>
    <property type="evidence" value="ECO:0007669"/>
    <property type="project" value="TreeGrafter"/>
</dbReference>
<dbReference type="Pfam" id="PF00271">
    <property type="entry name" value="Helicase_C"/>
    <property type="match status" value="1"/>
</dbReference>
<dbReference type="Gene3D" id="1.10.10.10">
    <property type="entry name" value="Winged helix-like DNA-binding domain superfamily/Winged helix DNA-binding domain"/>
    <property type="match status" value="1"/>
</dbReference>
<evidence type="ECO:0000256" key="13">
    <source>
        <dbReference type="ARBA" id="ARBA00023204"/>
    </source>
</evidence>
<dbReference type="GO" id="GO:0009432">
    <property type="term" value="P:SOS response"/>
    <property type="evidence" value="ECO:0007669"/>
    <property type="project" value="UniProtKB-UniRule"/>
</dbReference>
<dbReference type="GO" id="GO:0006310">
    <property type="term" value="P:DNA recombination"/>
    <property type="evidence" value="ECO:0007669"/>
    <property type="project" value="UniProtKB-UniRule"/>
</dbReference>
<dbReference type="AlphaFoldDB" id="A0A9X6QMU5"/>
<dbReference type="InterPro" id="IPR036390">
    <property type="entry name" value="WH_DNA-bd_sf"/>
</dbReference>
<dbReference type="Gene3D" id="1.10.150.80">
    <property type="entry name" value="HRDC domain"/>
    <property type="match status" value="1"/>
</dbReference>
<organism evidence="20 21">
    <name type="scientific">Bacillus thuringiensis serovar iberica</name>
    <dbReference type="NCBI Taxonomy" id="180866"/>
    <lineage>
        <taxon>Bacteria</taxon>
        <taxon>Bacillati</taxon>
        <taxon>Bacillota</taxon>
        <taxon>Bacilli</taxon>
        <taxon>Bacillales</taxon>
        <taxon>Bacillaceae</taxon>
        <taxon>Bacillus</taxon>
        <taxon>Bacillus cereus group</taxon>
    </lineage>
</organism>
<dbReference type="SUPFAM" id="SSF46785">
    <property type="entry name" value="Winged helix' DNA-binding domain"/>
    <property type="match status" value="1"/>
</dbReference>
<dbReference type="SMART" id="SM00487">
    <property type="entry name" value="DEXDc"/>
    <property type="match status" value="1"/>
</dbReference>
<dbReference type="Pfam" id="PF00270">
    <property type="entry name" value="DEAD"/>
    <property type="match status" value="1"/>
</dbReference>
<dbReference type="CDD" id="cd17920">
    <property type="entry name" value="DEXHc_RecQ"/>
    <property type="match status" value="1"/>
</dbReference>
<gene>
    <name evidence="20" type="ORF">BK741_20675</name>
</gene>
<evidence type="ECO:0000256" key="14">
    <source>
        <dbReference type="ARBA" id="ARBA00023235"/>
    </source>
</evidence>
<dbReference type="PANTHER" id="PTHR13710:SF105">
    <property type="entry name" value="ATP-DEPENDENT DNA HELICASE Q1"/>
    <property type="match status" value="1"/>
</dbReference>
<dbReference type="SMART" id="SM00490">
    <property type="entry name" value="HELICc"/>
    <property type="match status" value="1"/>
</dbReference>
<evidence type="ECO:0000256" key="11">
    <source>
        <dbReference type="ARBA" id="ARBA00023125"/>
    </source>
</evidence>
<dbReference type="FunFam" id="3.40.50.300:FF:001746">
    <property type="entry name" value="ATP-dependent DNA helicase recQ"/>
    <property type="match status" value="1"/>
</dbReference>
<protein>
    <recommendedName>
        <fullName evidence="16">DNA helicase RecQ</fullName>
        <ecNumber evidence="16">5.6.2.4</ecNumber>
    </recommendedName>
</protein>
<dbReference type="FunFam" id="3.40.50.300:FF:000296">
    <property type="entry name" value="ATP-dependent DNA helicase RecQ"/>
    <property type="match status" value="1"/>
</dbReference>
<dbReference type="InterPro" id="IPR004589">
    <property type="entry name" value="DNA_helicase_ATP-dep_RecQ"/>
</dbReference>
<evidence type="ECO:0000256" key="16">
    <source>
        <dbReference type="NCBIfam" id="TIGR01389"/>
    </source>
</evidence>
<evidence type="ECO:0000256" key="5">
    <source>
        <dbReference type="ARBA" id="ARBA00022741"/>
    </source>
</evidence>
<dbReference type="Proteomes" id="UP000195120">
    <property type="component" value="Unassembled WGS sequence"/>
</dbReference>
<keyword evidence="14" id="KW-0413">Isomerase</keyword>
<dbReference type="RefSeq" id="WP_000494261.1">
    <property type="nucleotide sequence ID" value="NZ_MOOP01000109.1"/>
</dbReference>
<dbReference type="GO" id="GO:0005524">
    <property type="term" value="F:ATP binding"/>
    <property type="evidence" value="ECO:0007669"/>
    <property type="project" value="UniProtKB-KW"/>
</dbReference>
<feature type="domain" description="Helicase C-terminal" evidence="19">
    <location>
        <begin position="219"/>
        <end position="365"/>
    </location>
</feature>
<dbReference type="Pfam" id="PF00570">
    <property type="entry name" value="HRDC"/>
    <property type="match status" value="1"/>
</dbReference>
<comment type="cofactor">
    <cofactor evidence="1">
        <name>Mg(2+)</name>
        <dbReference type="ChEBI" id="CHEBI:18420"/>
    </cofactor>
</comment>
<keyword evidence="7" id="KW-0378">Hydrolase</keyword>
<evidence type="ECO:0000256" key="2">
    <source>
        <dbReference type="ARBA" id="ARBA00001947"/>
    </source>
</evidence>
<keyword evidence="12" id="KW-0233">DNA recombination</keyword>
<dbReference type="GO" id="GO:0006260">
    <property type="term" value="P:DNA replication"/>
    <property type="evidence" value="ECO:0007669"/>
    <property type="project" value="InterPro"/>
</dbReference>
<dbReference type="FunFam" id="1.10.150.80:FF:000002">
    <property type="entry name" value="ATP-dependent DNA helicase RecQ"/>
    <property type="match status" value="1"/>
</dbReference>
<dbReference type="SUPFAM" id="SSF47819">
    <property type="entry name" value="HRDC-like"/>
    <property type="match status" value="1"/>
</dbReference>
<dbReference type="InterPro" id="IPR032284">
    <property type="entry name" value="RecQ_Zn-bd"/>
</dbReference>
<accession>A0A9X6QMU5</accession>
<comment type="caution">
    <text evidence="20">The sequence shown here is derived from an EMBL/GenBank/DDBJ whole genome shotgun (WGS) entry which is preliminary data.</text>
</comment>
<comment type="similarity">
    <text evidence="3">Belongs to the helicase family. RecQ subfamily.</text>
</comment>
<name>A0A9X6QMU5_BACTU</name>
<dbReference type="Gene3D" id="3.40.50.300">
    <property type="entry name" value="P-loop containing nucleotide triphosphate hydrolases"/>
    <property type="match status" value="2"/>
</dbReference>
<dbReference type="GO" id="GO:0003677">
    <property type="term" value="F:DNA binding"/>
    <property type="evidence" value="ECO:0007669"/>
    <property type="project" value="UniProtKB-KW"/>
</dbReference>
<dbReference type="PROSITE" id="PS51192">
    <property type="entry name" value="HELICASE_ATP_BIND_1"/>
    <property type="match status" value="1"/>
</dbReference>
<keyword evidence="10" id="KW-0067">ATP-binding</keyword>
<dbReference type="InterPro" id="IPR018982">
    <property type="entry name" value="RQC_domain"/>
</dbReference>
<dbReference type="NCBIfam" id="TIGR00614">
    <property type="entry name" value="recQ_fam"/>
    <property type="match status" value="1"/>
</dbReference>
<dbReference type="PROSITE" id="PS51194">
    <property type="entry name" value="HELICASE_CTER"/>
    <property type="match status" value="1"/>
</dbReference>
<dbReference type="EC" id="5.6.2.4" evidence="16"/>
<evidence type="ECO:0000256" key="3">
    <source>
        <dbReference type="ARBA" id="ARBA00005446"/>
    </source>
</evidence>
<dbReference type="PANTHER" id="PTHR13710">
    <property type="entry name" value="DNA HELICASE RECQ FAMILY MEMBER"/>
    <property type="match status" value="1"/>
</dbReference>
<dbReference type="InterPro" id="IPR011545">
    <property type="entry name" value="DEAD/DEAH_box_helicase_dom"/>
</dbReference>
<keyword evidence="5" id="KW-0547">Nucleotide-binding</keyword>
<feature type="domain" description="Helicase ATP-binding" evidence="18">
    <location>
        <begin position="26"/>
        <end position="195"/>
    </location>
</feature>
<sequence length="705" mass="80446">MFTKAQELLASYFGYSSFRRGQDETIKNVLDGKDTVCIMPTGGGKSICYQIPALVFEGTTLVISPLISLMKDQVDTLVQNGISATYINSSISIAEANQRIQLAKQGHYKLLYVAPERLDSMEFVDQLIDMKIPMIAIDEAHCISQWGHDFRPSYLHIHRILDYLPEKPLVLALTATATPQVRDDICNTLEINKENTIMTTFERENLSFSVIKGQDRNAYLADYIRQNQKESGIIYAATRKVVDQLYEDLMKAGVSVSKYHAGMSDIDRNEQQELFLRDEVSVMVATSAFGMGIDKSNIRYVIHYQLPKNMESYYQEAGRAGRDGLDSTCILLYSSQDVQVQRFLIDQSTGESRFSNELEKLQNMTDYCHTEQCLQSFILQYFGEEPKEDCGRCGNCTDNRESIDVTRESQMVLSCMIRTNQRFGKQMIAQVLTGSKNKKVIEFNFHTLPTYGLLSNRSVKEVSEFIEFLISDELIAVEHGTYPTLKVTEKGKEVLLGKENVLRKERVETRQIVQDHPLFEVLREVRKEIAQGEGVPPFVIFSDQTLKDMCVKMPQSDSELLTVKGIGEHKLVKYGSHFLQAVQHFIEENPNYAETIKTEVVSERKKSGKASANSHLETYEMYKQGIDLNEIAKERNLSRQTIENHLIRCYEDGMEVDWKSFVPAEYESLIETAVQNADGGLKSIKEQLPNEVSYFMIRAYLQIRK</sequence>
<dbReference type="InterPro" id="IPR010997">
    <property type="entry name" value="HRDC-like_sf"/>
</dbReference>
<dbReference type="PROSITE" id="PS50967">
    <property type="entry name" value="HRDC"/>
    <property type="match status" value="1"/>
</dbReference>
<dbReference type="InterPro" id="IPR006293">
    <property type="entry name" value="DNA_helicase_ATP-dep_RecQ_bac"/>
</dbReference>
<dbReference type="GO" id="GO:0016787">
    <property type="term" value="F:hydrolase activity"/>
    <property type="evidence" value="ECO:0007669"/>
    <property type="project" value="UniProtKB-KW"/>
</dbReference>
<dbReference type="FunFam" id="1.10.10.10:FF:000564">
    <property type="entry name" value="ATP-dependent DNA helicase RecQ"/>
    <property type="match status" value="1"/>
</dbReference>
<feature type="domain" description="HRDC" evidence="17">
    <location>
        <begin position="512"/>
        <end position="592"/>
    </location>
</feature>
<evidence type="ECO:0000313" key="21">
    <source>
        <dbReference type="Proteomes" id="UP000195120"/>
    </source>
</evidence>
<evidence type="ECO:0000256" key="15">
    <source>
        <dbReference type="ARBA" id="ARBA00034617"/>
    </source>
</evidence>
<keyword evidence="8 20" id="KW-0347">Helicase</keyword>
<evidence type="ECO:0000256" key="1">
    <source>
        <dbReference type="ARBA" id="ARBA00001946"/>
    </source>
</evidence>
<evidence type="ECO:0000256" key="9">
    <source>
        <dbReference type="ARBA" id="ARBA00022833"/>
    </source>
</evidence>
<dbReference type="SMART" id="SM00956">
    <property type="entry name" value="RQC"/>
    <property type="match status" value="1"/>
</dbReference>
<dbReference type="CDD" id="cd18794">
    <property type="entry name" value="SF2_C_RecQ"/>
    <property type="match status" value="1"/>
</dbReference>
<dbReference type="GO" id="GO:0030894">
    <property type="term" value="C:replisome"/>
    <property type="evidence" value="ECO:0007669"/>
    <property type="project" value="TreeGrafter"/>
</dbReference>
<evidence type="ECO:0000256" key="10">
    <source>
        <dbReference type="ARBA" id="ARBA00022840"/>
    </source>
</evidence>
<keyword evidence="11" id="KW-0238">DNA-binding</keyword>
<dbReference type="GO" id="GO:0043590">
    <property type="term" value="C:bacterial nucleoid"/>
    <property type="evidence" value="ECO:0007669"/>
    <property type="project" value="TreeGrafter"/>
</dbReference>
<dbReference type="Pfam" id="PF16124">
    <property type="entry name" value="RecQ_Zn_bind"/>
    <property type="match status" value="1"/>
</dbReference>
<reference evidence="20 21" key="1">
    <citation type="submission" date="2016-10" db="EMBL/GenBank/DDBJ databases">
        <title>Comparative genomics of Bacillus thuringiensis reveals a path to pathogens against multiple invertebrate hosts.</title>
        <authorList>
            <person name="Zheng J."/>
            <person name="Gao Q."/>
            <person name="Liu H."/>
            <person name="Peng D."/>
            <person name="Ruan L."/>
            <person name="Sun M."/>
        </authorList>
    </citation>
    <scope>NUCLEOTIDE SEQUENCE [LARGE SCALE GENOMIC DNA]</scope>
    <source>
        <strain evidence="20">BGSC 4BW1</strain>
    </source>
</reference>
<evidence type="ECO:0000259" key="19">
    <source>
        <dbReference type="PROSITE" id="PS51194"/>
    </source>
</evidence>
<keyword evidence="6" id="KW-0227">DNA damage</keyword>
<comment type="cofactor">
    <cofactor evidence="2">
        <name>Zn(2+)</name>
        <dbReference type="ChEBI" id="CHEBI:29105"/>
    </cofactor>
</comment>
<evidence type="ECO:0000256" key="8">
    <source>
        <dbReference type="ARBA" id="ARBA00022806"/>
    </source>
</evidence>
<evidence type="ECO:0000259" key="17">
    <source>
        <dbReference type="PROSITE" id="PS50967"/>
    </source>
</evidence>
<dbReference type="InterPro" id="IPR029491">
    <property type="entry name" value="Helicase_HTH"/>
</dbReference>